<keyword evidence="1" id="KW-0808">Transferase</keyword>
<dbReference type="Gene3D" id="3.90.1720.10">
    <property type="entry name" value="endopeptidase domain like (from Nostoc punctiforme)"/>
    <property type="match status" value="1"/>
</dbReference>
<evidence type="ECO:0000256" key="1">
    <source>
        <dbReference type="ARBA" id="ARBA00022679"/>
    </source>
</evidence>
<dbReference type="GO" id="GO:0005737">
    <property type="term" value="C:cytoplasm"/>
    <property type="evidence" value="ECO:0007669"/>
    <property type="project" value="TreeGrafter"/>
</dbReference>
<reference evidence="5" key="1">
    <citation type="submission" date="2022-03" db="EMBL/GenBank/DDBJ databases">
        <title>Sea Food Isolates.</title>
        <authorList>
            <person name="Li c."/>
        </authorList>
    </citation>
    <scope>NUCLEOTIDE SEQUENCE</scope>
    <source>
        <strain evidence="5">19CA06SA08-2</strain>
    </source>
</reference>
<dbReference type="PANTHER" id="PTHR13943:SF77">
    <property type="entry name" value="LRAT DOMAIN-CONTAINING PROTEIN"/>
    <property type="match status" value="1"/>
</dbReference>
<dbReference type="GO" id="GO:0008970">
    <property type="term" value="F:phospholipase A1 activity"/>
    <property type="evidence" value="ECO:0007669"/>
    <property type="project" value="TreeGrafter"/>
</dbReference>
<dbReference type="InterPro" id="IPR007053">
    <property type="entry name" value="LRAT_dom"/>
</dbReference>
<accession>A0AAU6U5R2</accession>
<evidence type="ECO:0000256" key="3">
    <source>
        <dbReference type="ARBA" id="ARBA00023098"/>
    </source>
</evidence>
<keyword evidence="5" id="KW-0012">Acyltransferase</keyword>
<dbReference type="GO" id="GO:0004623">
    <property type="term" value="F:phospholipase A2 activity"/>
    <property type="evidence" value="ECO:0007669"/>
    <property type="project" value="TreeGrafter"/>
</dbReference>
<dbReference type="PROSITE" id="PS51934">
    <property type="entry name" value="LRAT"/>
    <property type="match status" value="1"/>
</dbReference>
<proteinExistence type="predicted"/>
<dbReference type="InterPro" id="IPR051496">
    <property type="entry name" value="H-rev107_PLA/AT"/>
</dbReference>
<gene>
    <name evidence="5" type="ORF">MRM75_22665</name>
</gene>
<dbReference type="GO" id="GO:0016410">
    <property type="term" value="F:N-acyltransferase activity"/>
    <property type="evidence" value="ECO:0007669"/>
    <property type="project" value="TreeGrafter"/>
</dbReference>
<sequence length="163" mass="17409">MKRGDHLVVSRGLFTHHGLYLGGQQVIHYGGGLSSREQADGVEIVSLAIFADGRTVTVQPHLSATYDPDARLQRALSRLGEHQYHPLTNNCEHFVNWCIDAQARSPQVSTAIATGTLLLTPYGRAALYGVGSCVCRSLGGPVVIGGLIGYGLARLVRSLRSSG</sequence>
<organism evidence="5">
    <name type="scientific">bacterium 19CA06SA08-2</name>
    <dbReference type="NCBI Taxonomy" id="2920658"/>
    <lineage>
        <taxon>Bacteria</taxon>
    </lineage>
</organism>
<dbReference type="GO" id="GO:0070292">
    <property type="term" value="P:N-acylphosphatidylethanolamine metabolic process"/>
    <property type="evidence" value="ECO:0007669"/>
    <property type="project" value="TreeGrafter"/>
</dbReference>
<keyword evidence="3" id="KW-0443">Lipid metabolism</keyword>
<dbReference type="EMBL" id="CP095353">
    <property type="protein sequence ID" value="XAG69343.1"/>
    <property type="molecule type" value="Genomic_DNA"/>
</dbReference>
<protein>
    <submittedName>
        <fullName evidence="5">Lecithin retinol acyltransferase family protein</fullName>
    </submittedName>
</protein>
<dbReference type="AlphaFoldDB" id="A0AAU6U5R2"/>
<dbReference type="PANTHER" id="PTHR13943">
    <property type="entry name" value="HRAS-LIKE SUPPRESSOR - RELATED"/>
    <property type="match status" value="1"/>
</dbReference>
<evidence type="ECO:0000313" key="5">
    <source>
        <dbReference type="EMBL" id="XAG69343.1"/>
    </source>
</evidence>
<name>A0AAU6U5R2_UNCXX</name>
<feature type="domain" description="LRAT" evidence="4">
    <location>
        <begin position="6"/>
        <end position="107"/>
    </location>
</feature>
<dbReference type="Pfam" id="PF04970">
    <property type="entry name" value="LRAT"/>
    <property type="match status" value="1"/>
</dbReference>
<keyword evidence="2" id="KW-0378">Hydrolase</keyword>
<evidence type="ECO:0000259" key="4">
    <source>
        <dbReference type="PROSITE" id="PS51934"/>
    </source>
</evidence>
<evidence type="ECO:0000256" key="2">
    <source>
        <dbReference type="ARBA" id="ARBA00022801"/>
    </source>
</evidence>